<evidence type="ECO:0000313" key="4">
    <source>
        <dbReference type="Proteomes" id="UP000215215"/>
    </source>
</evidence>
<sequence>MFFLSPIYLLGLLSLPIPFILHLFERRRTVRVEFPWLHIVEESLKGGNLFLRLREWILLAIRTLALLFLVFAFANPLVRSEKGIIILDDSYDMFAQNGDQILFNEARDTAEKLAGEKGFDIVLSSGRQYTHQILPTYGMFQPPDIKGKNILFITSKPLPKTKGVITLEGGKNLLSIDSVYLEDPLPQVGADNRLLVGITNYGKYDIQRTLSIHSPDDSIYTEICLSPGQTYNFFPLKFKKAGTYSGYVDIGDDALLQDNVMYFSFKIPERIRVGIVEKDSSAAFYIQKALSPEGIETSIEIKKTTYPRLPFADVFIFVDVPYIESGVPSIVFRGRELRKRPRDFFLSLKDIDRTHPVFSVFDDACIDEITSRKIYRRALGGINGKRIASFSDGERAIAEREGSLFLYFLPSVENTDIVLSPNFPPLLYRMVRYLREGREYPTMIPCGRDARLGVKENHSYEVCSHDDKERWRISPIPDENGLCLRFTPPSPGIYSIDKVGKIAVNIDRHVSTVHPFKKNMGGVPLKRWFFLACLFLVFAEMFVRNIRP</sequence>
<dbReference type="InterPro" id="IPR011933">
    <property type="entry name" value="Double_TM_dom"/>
</dbReference>
<comment type="caution">
    <text evidence="3">The sequence shown here is derived from an EMBL/GenBank/DDBJ whole genome shotgun (WGS) entry which is preliminary data.</text>
</comment>
<dbReference type="PANTHER" id="PTHR37464">
    <property type="entry name" value="BLL2463 PROTEIN"/>
    <property type="match status" value="1"/>
</dbReference>
<keyword evidence="1" id="KW-1133">Transmembrane helix</keyword>
<evidence type="ECO:0000259" key="2">
    <source>
        <dbReference type="Pfam" id="PF07584"/>
    </source>
</evidence>
<proteinExistence type="predicted"/>
<feature type="transmembrane region" description="Helical" evidence="1">
    <location>
        <begin position="6"/>
        <end position="24"/>
    </location>
</feature>
<keyword evidence="1" id="KW-0472">Membrane</keyword>
<name>A0A235BRL5_UNCW3</name>
<dbReference type="Pfam" id="PF07584">
    <property type="entry name" value="BatA"/>
    <property type="match status" value="1"/>
</dbReference>
<protein>
    <recommendedName>
        <fullName evidence="2">Aerotolerance regulator N-terminal domain-containing protein</fullName>
    </recommendedName>
</protein>
<feature type="domain" description="Aerotolerance regulator N-terminal" evidence="2">
    <location>
        <begin position="1"/>
        <end position="76"/>
    </location>
</feature>
<dbReference type="EMBL" id="NOZQ01000200">
    <property type="protein sequence ID" value="OYD14195.1"/>
    <property type="molecule type" value="Genomic_DNA"/>
</dbReference>
<dbReference type="PANTHER" id="PTHR37464:SF1">
    <property type="entry name" value="BLL2463 PROTEIN"/>
    <property type="match status" value="1"/>
</dbReference>
<dbReference type="NCBIfam" id="TIGR02226">
    <property type="entry name" value="two_anch"/>
    <property type="match status" value="1"/>
</dbReference>
<keyword evidence="1" id="KW-0812">Transmembrane</keyword>
<evidence type="ECO:0000256" key="1">
    <source>
        <dbReference type="SAM" id="Phobius"/>
    </source>
</evidence>
<organism evidence="3 4">
    <name type="scientific">candidate division WOR-3 bacterium JGI_Cruoil_03_44_89</name>
    <dbReference type="NCBI Taxonomy" id="1973748"/>
    <lineage>
        <taxon>Bacteria</taxon>
        <taxon>Bacteria division WOR-3</taxon>
    </lineage>
</organism>
<reference evidence="3 4" key="1">
    <citation type="submission" date="2017-07" db="EMBL/GenBank/DDBJ databases">
        <title>Recovery of genomes from metagenomes via a dereplication, aggregation, and scoring strategy.</title>
        <authorList>
            <person name="Sieber C.M."/>
            <person name="Probst A.J."/>
            <person name="Sharrar A."/>
            <person name="Thomas B.C."/>
            <person name="Hess M."/>
            <person name="Tringe S.G."/>
            <person name="Banfield J.F."/>
        </authorList>
    </citation>
    <scope>NUCLEOTIDE SEQUENCE [LARGE SCALE GENOMIC DNA]</scope>
    <source>
        <strain evidence="3">JGI_Cruoil_03_44_89</strain>
    </source>
</reference>
<dbReference type="InterPro" id="IPR024163">
    <property type="entry name" value="Aerotolerance_reg_N"/>
</dbReference>
<evidence type="ECO:0000313" key="3">
    <source>
        <dbReference type="EMBL" id="OYD14195.1"/>
    </source>
</evidence>
<dbReference type="Proteomes" id="UP000215215">
    <property type="component" value="Unassembled WGS sequence"/>
</dbReference>
<gene>
    <name evidence="3" type="ORF">CH333_08805</name>
</gene>
<feature type="transmembrane region" description="Helical" evidence="1">
    <location>
        <begin position="528"/>
        <end position="546"/>
    </location>
</feature>
<feature type="transmembrane region" description="Helical" evidence="1">
    <location>
        <begin position="56"/>
        <end position="74"/>
    </location>
</feature>
<accession>A0A235BRL5</accession>
<dbReference type="AlphaFoldDB" id="A0A235BRL5"/>